<keyword evidence="6" id="KW-1185">Reference proteome</keyword>
<keyword evidence="3" id="KW-0378">Hydrolase</keyword>
<dbReference type="InterPro" id="IPR036157">
    <property type="entry name" value="dUTPase-like_sf"/>
</dbReference>
<protein>
    <submittedName>
        <fullName evidence="5">POK9 protein</fullName>
    </submittedName>
</protein>
<dbReference type="Gene3D" id="2.70.40.10">
    <property type="match status" value="1"/>
</dbReference>
<accession>A0A7K7LHE1</accession>
<dbReference type="SUPFAM" id="SSF51283">
    <property type="entry name" value="dUTPase-like"/>
    <property type="match status" value="1"/>
</dbReference>
<dbReference type="InterPro" id="IPR051592">
    <property type="entry name" value="HERV-K_Pro_peptidase_A2"/>
</dbReference>
<dbReference type="UniPathway" id="UPA00610">
    <property type="reaction ID" value="UER00666"/>
</dbReference>
<dbReference type="CDD" id="cd07557">
    <property type="entry name" value="trimeric_dUTPase"/>
    <property type="match status" value="1"/>
</dbReference>
<comment type="caution">
    <text evidence="5">The sequence shown here is derived from an EMBL/GenBank/DDBJ whole genome shotgun (WGS) entry which is preliminary data.</text>
</comment>
<evidence type="ECO:0000256" key="1">
    <source>
        <dbReference type="ARBA" id="ARBA00022670"/>
    </source>
</evidence>
<evidence type="ECO:0000313" key="5">
    <source>
        <dbReference type="EMBL" id="NWZ30267.1"/>
    </source>
</evidence>
<dbReference type="PANTHER" id="PTHR19422:SF123">
    <property type="entry name" value="RT1 CLASS I, LOCUS CE15"/>
    <property type="match status" value="1"/>
</dbReference>
<keyword evidence="1" id="KW-0645">Protease</keyword>
<organism evidence="5 6">
    <name type="scientific">Asarcornis scutulata</name>
    <dbReference type="NCBI Taxonomy" id="75869"/>
    <lineage>
        <taxon>Eukaryota</taxon>
        <taxon>Metazoa</taxon>
        <taxon>Chordata</taxon>
        <taxon>Craniata</taxon>
        <taxon>Vertebrata</taxon>
        <taxon>Euteleostomi</taxon>
        <taxon>Archelosauria</taxon>
        <taxon>Archosauria</taxon>
        <taxon>Dinosauria</taxon>
        <taxon>Saurischia</taxon>
        <taxon>Theropoda</taxon>
        <taxon>Coelurosauria</taxon>
        <taxon>Aves</taxon>
        <taxon>Neognathae</taxon>
        <taxon>Galloanserae</taxon>
        <taxon>Anseriformes</taxon>
        <taxon>Anatidae</taxon>
        <taxon>Anatinae</taxon>
        <taxon>Asarcornis</taxon>
    </lineage>
</organism>
<dbReference type="Proteomes" id="UP000525565">
    <property type="component" value="Unassembled WGS sequence"/>
</dbReference>
<dbReference type="GO" id="GO:0004190">
    <property type="term" value="F:aspartic-type endopeptidase activity"/>
    <property type="evidence" value="ECO:0007669"/>
    <property type="project" value="UniProtKB-KW"/>
</dbReference>
<feature type="non-terminal residue" evidence="5">
    <location>
        <position position="1"/>
    </location>
</feature>
<dbReference type="EMBL" id="VZSO01008129">
    <property type="protein sequence ID" value="NWZ30267.1"/>
    <property type="molecule type" value="Genomic_DNA"/>
</dbReference>
<evidence type="ECO:0000256" key="3">
    <source>
        <dbReference type="ARBA" id="ARBA00022801"/>
    </source>
</evidence>
<feature type="non-terminal residue" evidence="5">
    <location>
        <position position="159"/>
    </location>
</feature>
<reference evidence="5 6" key="1">
    <citation type="submission" date="2019-09" db="EMBL/GenBank/DDBJ databases">
        <title>Bird 10,000 Genomes (B10K) Project - Family phase.</title>
        <authorList>
            <person name="Zhang G."/>
        </authorList>
    </citation>
    <scope>NUCLEOTIDE SEQUENCE [LARGE SCALE GENOMIC DNA]</scope>
    <source>
        <strain evidence="5">OUT-0051</strain>
        <tissue evidence="5">Kidney</tissue>
    </source>
</reference>
<name>A0A7K7LHE1_9AVES</name>
<dbReference type="GO" id="GO:0006226">
    <property type="term" value="P:dUMP biosynthetic process"/>
    <property type="evidence" value="ECO:0007669"/>
    <property type="project" value="UniProtKB-UniPathway"/>
</dbReference>
<evidence type="ECO:0000313" key="6">
    <source>
        <dbReference type="Proteomes" id="UP000525565"/>
    </source>
</evidence>
<feature type="domain" description="dUTPase-like" evidence="4">
    <location>
        <begin position="2"/>
        <end position="116"/>
    </location>
</feature>
<gene>
    <name evidence="5" type="primary">Ervk9_4</name>
    <name evidence="5" type="ORF">ASASCU_R07862</name>
</gene>
<evidence type="ECO:0000259" key="4">
    <source>
        <dbReference type="Pfam" id="PF00692"/>
    </source>
</evidence>
<dbReference type="Pfam" id="PF00692">
    <property type="entry name" value="dUTPase"/>
    <property type="match status" value="1"/>
</dbReference>
<keyword evidence="2" id="KW-0064">Aspartyl protease</keyword>
<proteinExistence type="predicted"/>
<dbReference type="AlphaFoldDB" id="A0A7K7LHE1"/>
<dbReference type="GO" id="GO:0006508">
    <property type="term" value="P:proteolysis"/>
    <property type="evidence" value="ECO:0007669"/>
    <property type="project" value="UniProtKB-KW"/>
</dbReference>
<dbReference type="InterPro" id="IPR033704">
    <property type="entry name" value="dUTPase_trimeric"/>
</dbReference>
<sequence length="159" mass="16441">RGSLGVDLATAVSVTLSDKSVAAIPTGIQGPLSNTPLGGLLLGRSSVGLKGLMVIPGVIDADHIGEIRVMAYTLNPPLFIPKGTRIAQLVALQNYQPCAGAQVDRAVDRAGGFGSTDHVICFTRSLASRPMMNVILSIGSHQITVTDMIDSGADVMICS</sequence>
<dbReference type="InterPro" id="IPR029054">
    <property type="entry name" value="dUTPase-like"/>
</dbReference>
<evidence type="ECO:0000256" key="2">
    <source>
        <dbReference type="ARBA" id="ARBA00022750"/>
    </source>
</evidence>
<dbReference type="PANTHER" id="PTHR19422">
    <property type="entry name" value="GAG RETROVIRAL POLYPROTEIN"/>
    <property type="match status" value="1"/>
</dbReference>